<dbReference type="InterPro" id="IPR036412">
    <property type="entry name" value="HAD-like_sf"/>
</dbReference>
<dbReference type="PANTHER" id="PTHR43434:SF1">
    <property type="entry name" value="PHOSPHOGLYCOLATE PHOSPHATASE"/>
    <property type="match status" value="1"/>
</dbReference>
<accession>A0ABT3X007</accession>
<name>A0ABT3X007_9BACL</name>
<dbReference type="Proteomes" id="UP001208017">
    <property type="component" value="Unassembled WGS sequence"/>
</dbReference>
<dbReference type="SUPFAM" id="SSF56784">
    <property type="entry name" value="HAD-like"/>
    <property type="match status" value="1"/>
</dbReference>
<dbReference type="Gene3D" id="1.10.150.240">
    <property type="entry name" value="Putative phosphatase, domain 2"/>
    <property type="match status" value="1"/>
</dbReference>
<dbReference type="NCBIfam" id="TIGR01549">
    <property type="entry name" value="HAD-SF-IA-v1"/>
    <property type="match status" value="1"/>
</dbReference>
<protein>
    <submittedName>
        <fullName evidence="1">HAD family hydrolase</fullName>
    </submittedName>
</protein>
<sequence length="227" mass="25520">MEWQLTVRGIAFDLDGVLINSIPLMEAAFQHSYKEWVGEGEPPFAEYCTHMGQRLEDILRLMGLPVEMAVLYKKFCLQNEKMVEIFPGVISLLDRLQKAGVPLAICTGKDRFRTLRILERLGIAPYIQCVITSDDVVHAKPDPESLHAVGEKMKLRPEQMIMVGDAPYDVICGRKAGAKTIGVTWGFTSEETLRNSRPDLLVESMEELLQVLLDHTTAPPCHVSQVR</sequence>
<dbReference type="EMBL" id="JAPMLT010000004">
    <property type="protein sequence ID" value="MCX7570234.1"/>
    <property type="molecule type" value="Genomic_DNA"/>
</dbReference>
<dbReference type="Gene3D" id="3.40.50.1000">
    <property type="entry name" value="HAD superfamily/HAD-like"/>
    <property type="match status" value="1"/>
</dbReference>
<dbReference type="InterPro" id="IPR023214">
    <property type="entry name" value="HAD_sf"/>
</dbReference>
<comment type="caution">
    <text evidence="1">The sequence shown here is derived from an EMBL/GenBank/DDBJ whole genome shotgun (WGS) entry which is preliminary data.</text>
</comment>
<dbReference type="RefSeq" id="WP_267151485.1">
    <property type="nucleotide sequence ID" value="NZ_JAPMLT010000004.1"/>
</dbReference>
<dbReference type="SFLD" id="SFLDS00003">
    <property type="entry name" value="Haloacid_Dehalogenase"/>
    <property type="match status" value="1"/>
</dbReference>
<reference evidence="1 2" key="1">
    <citation type="submission" date="2022-11" db="EMBL/GenBank/DDBJ databases">
        <title>Study of microbial diversity in lake waters.</title>
        <authorList>
            <person name="Zhang J."/>
        </authorList>
    </citation>
    <scope>NUCLEOTIDE SEQUENCE [LARGE SCALE GENOMIC DNA]</scope>
    <source>
        <strain evidence="1 2">DT12</strain>
    </source>
</reference>
<evidence type="ECO:0000313" key="1">
    <source>
        <dbReference type="EMBL" id="MCX7570234.1"/>
    </source>
</evidence>
<dbReference type="GO" id="GO:0016787">
    <property type="term" value="F:hydrolase activity"/>
    <property type="evidence" value="ECO:0007669"/>
    <property type="project" value="UniProtKB-KW"/>
</dbReference>
<keyword evidence="1" id="KW-0378">Hydrolase</keyword>
<dbReference type="InterPro" id="IPR023198">
    <property type="entry name" value="PGP-like_dom2"/>
</dbReference>
<proteinExistence type="predicted"/>
<dbReference type="PANTHER" id="PTHR43434">
    <property type="entry name" value="PHOSPHOGLYCOLATE PHOSPHATASE"/>
    <property type="match status" value="1"/>
</dbReference>
<dbReference type="InterPro" id="IPR050155">
    <property type="entry name" value="HAD-like_hydrolase_sf"/>
</dbReference>
<keyword evidence="2" id="KW-1185">Reference proteome</keyword>
<dbReference type="SFLD" id="SFLDG01135">
    <property type="entry name" value="C1.5.6:_HAD__Beta-PGM__Phospha"/>
    <property type="match status" value="1"/>
</dbReference>
<dbReference type="InterPro" id="IPR006439">
    <property type="entry name" value="HAD-SF_hydro_IA"/>
</dbReference>
<dbReference type="NCBIfam" id="TIGR01509">
    <property type="entry name" value="HAD-SF-IA-v3"/>
    <property type="match status" value="1"/>
</dbReference>
<gene>
    <name evidence="1" type="ORF">OS242_09695</name>
</gene>
<organism evidence="1 2">
    <name type="scientific">Tumebacillus lacus</name>
    <dbReference type="NCBI Taxonomy" id="2995335"/>
    <lineage>
        <taxon>Bacteria</taxon>
        <taxon>Bacillati</taxon>
        <taxon>Bacillota</taxon>
        <taxon>Bacilli</taxon>
        <taxon>Bacillales</taxon>
        <taxon>Alicyclobacillaceae</taxon>
        <taxon>Tumebacillus</taxon>
    </lineage>
</organism>
<dbReference type="PRINTS" id="PR00413">
    <property type="entry name" value="HADHALOGNASE"/>
</dbReference>
<evidence type="ECO:0000313" key="2">
    <source>
        <dbReference type="Proteomes" id="UP001208017"/>
    </source>
</evidence>
<dbReference type="Pfam" id="PF13419">
    <property type="entry name" value="HAD_2"/>
    <property type="match status" value="1"/>
</dbReference>
<dbReference type="SFLD" id="SFLDG01129">
    <property type="entry name" value="C1.5:_HAD__Beta-PGM__Phosphata"/>
    <property type="match status" value="1"/>
</dbReference>
<dbReference type="InterPro" id="IPR041492">
    <property type="entry name" value="HAD_2"/>
</dbReference>